<proteinExistence type="predicted"/>
<reference evidence="2" key="1">
    <citation type="submission" date="2015-09" db="EMBL/GenBank/DDBJ databases">
        <title>De novo assembly of Pectinophora gossypiella (Pink Bollworm) gut transcriptome.</title>
        <authorList>
            <person name="Tassone E.E."/>
        </authorList>
    </citation>
    <scope>NUCLEOTIDE SEQUENCE</scope>
</reference>
<feature type="non-terminal residue" evidence="2">
    <location>
        <position position="1"/>
    </location>
</feature>
<feature type="region of interest" description="Disordered" evidence="1">
    <location>
        <begin position="26"/>
        <end position="58"/>
    </location>
</feature>
<feature type="non-terminal residue" evidence="2">
    <location>
        <position position="171"/>
    </location>
</feature>
<organism evidence="2">
    <name type="scientific">Pectinophora gossypiella</name>
    <name type="common">Cotton pink bollworm</name>
    <name type="synonym">Depressaria gossypiella</name>
    <dbReference type="NCBI Taxonomy" id="13191"/>
    <lineage>
        <taxon>Eukaryota</taxon>
        <taxon>Metazoa</taxon>
        <taxon>Ecdysozoa</taxon>
        <taxon>Arthropoda</taxon>
        <taxon>Hexapoda</taxon>
        <taxon>Insecta</taxon>
        <taxon>Pterygota</taxon>
        <taxon>Neoptera</taxon>
        <taxon>Endopterygota</taxon>
        <taxon>Lepidoptera</taxon>
        <taxon>Glossata</taxon>
        <taxon>Ditrysia</taxon>
        <taxon>Gelechioidea</taxon>
        <taxon>Gelechiidae</taxon>
        <taxon>Apatetrinae</taxon>
        <taxon>Pectinophora</taxon>
    </lineage>
</organism>
<accession>A0A1E1VZT1</accession>
<dbReference type="EMBL" id="GDQN01010860">
    <property type="protein sequence ID" value="JAT80194.1"/>
    <property type="molecule type" value="Transcribed_RNA"/>
</dbReference>
<feature type="compositionally biased region" description="Basic and acidic residues" evidence="1">
    <location>
        <begin position="109"/>
        <end position="129"/>
    </location>
</feature>
<name>A0A1E1VZT1_PECGO</name>
<feature type="compositionally biased region" description="Polar residues" evidence="1">
    <location>
        <begin position="26"/>
        <end position="35"/>
    </location>
</feature>
<sequence length="171" mass="18725">GLGTLLRLDSSENLQNESKVCTVQLATGSHSSQTNPEEHQAGGKVIQARKWREASSQERFRMQLPRKYESYPKAEGSRGLKSASFSVPMNTAVSRVSFSVPLASNISSKHIDSSKEGRKSPKKELKETVDPSSSDSFRMRLPCTDMSTQVGSSLLEIQKAVDPISDLTLVP</sequence>
<gene>
    <name evidence="2" type="ORF">g.17871</name>
</gene>
<feature type="region of interest" description="Disordered" evidence="1">
    <location>
        <begin position="107"/>
        <end position="142"/>
    </location>
</feature>
<dbReference type="AlphaFoldDB" id="A0A1E1VZT1"/>
<evidence type="ECO:0000256" key="1">
    <source>
        <dbReference type="SAM" id="MobiDB-lite"/>
    </source>
</evidence>
<protein>
    <submittedName>
        <fullName evidence="2">Uncharacterized protein</fullName>
    </submittedName>
</protein>
<evidence type="ECO:0000313" key="2">
    <source>
        <dbReference type="EMBL" id="JAT80194.1"/>
    </source>
</evidence>